<accession>A0A8C7Z570</accession>
<proteinExistence type="inferred from homology"/>
<organism evidence="2 3">
    <name type="scientific">Oryzias sinensis</name>
    <name type="common">Chinese medaka</name>
    <dbReference type="NCBI Taxonomy" id="183150"/>
    <lineage>
        <taxon>Eukaryota</taxon>
        <taxon>Metazoa</taxon>
        <taxon>Chordata</taxon>
        <taxon>Craniata</taxon>
        <taxon>Vertebrata</taxon>
        <taxon>Euteleostomi</taxon>
        <taxon>Actinopterygii</taxon>
        <taxon>Neopterygii</taxon>
        <taxon>Teleostei</taxon>
        <taxon>Neoteleostei</taxon>
        <taxon>Acanthomorphata</taxon>
        <taxon>Ovalentaria</taxon>
        <taxon>Atherinomorphae</taxon>
        <taxon>Beloniformes</taxon>
        <taxon>Adrianichthyidae</taxon>
        <taxon>Oryziinae</taxon>
        <taxon>Oryzias</taxon>
    </lineage>
</organism>
<dbReference type="Proteomes" id="UP000694383">
    <property type="component" value="Unplaced"/>
</dbReference>
<evidence type="ECO:0000256" key="1">
    <source>
        <dbReference type="ARBA" id="ARBA00008615"/>
    </source>
</evidence>
<reference evidence="2" key="2">
    <citation type="submission" date="2025-09" db="UniProtKB">
        <authorList>
            <consortium name="Ensembl"/>
        </authorList>
    </citation>
    <scope>IDENTIFICATION</scope>
</reference>
<dbReference type="AlphaFoldDB" id="A0A8C7Z570"/>
<evidence type="ECO:0000313" key="2">
    <source>
        <dbReference type="Ensembl" id="ENSOSIP00000038538.1"/>
    </source>
</evidence>
<dbReference type="InterPro" id="IPR029373">
    <property type="entry name" value="FAM216"/>
</dbReference>
<dbReference type="PANTHER" id="PTHR16476">
    <property type="entry name" value="FAMILY WITH SEQUENCE SIMILARITY 216 MEMBER A"/>
    <property type="match status" value="1"/>
</dbReference>
<dbReference type="Ensembl" id="ENSOSIT00000040625.1">
    <property type="protein sequence ID" value="ENSOSIP00000038538.1"/>
    <property type="gene ID" value="ENSOSIG00000019013.1"/>
</dbReference>
<reference evidence="2" key="1">
    <citation type="submission" date="2025-08" db="UniProtKB">
        <authorList>
            <consortium name="Ensembl"/>
        </authorList>
    </citation>
    <scope>IDENTIFICATION</scope>
</reference>
<dbReference type="GeneTree" id="ENSGT01050000245010"/>
<dbReference type="Pfam" id="PF15107">
    <property type="entry name" value="FAM216B"/>
    <property type="match status" value="1"/>
</dbReference>
<sequence length="120" mass="13746">QYKGTATDLCGDRLLKTLLAPITVTSATFLQQQVLTAGQKSHVCSAANMCSTERMRWQMKKHYLNVLHACIQSGVKHVDQNRTLTKDVQKDTWWTNKPQPQRECRKRAHSDLVLPKISKR</sequence>
<name>A0A8C7Z570_9TELE</name>
<evidence type="ECO:0000313" key="3">
    <source>
        <dbReference type="Proteomes" id="UP000694383"/>
    </source>
</evidence>
<protein>
    <submittedName>
        <fullName evidence="2">Uncharacterized protein</fullName>
    </submittedName>
</protein>
<dbReference type="PANTHER" id="PTHR16476:SF4">
    <property type="entry name" value="PROTEIN FAM216A"/>
    <property type="match status" value="1"/>
</dbReference>
<comment type="similarity">
    <text evidence="1">Belongs to the FAM216 family.</text>
</comment>
<keyword evidence="3" id="KW-1185">Reference proteome</keyword>